<sequence>MNQPDAVTHRGMAMLRAVAAGRVEATCSCEPDLRVDGLLCSDQATSHQLVRAGYIRLSGGRRPWTWVPAELTAAGRLLLGMPAAAAEPVAEAA</sequence>
<dbReference type="Proteomes" id="UP000316639">
    <property type="component" value="Unassembled WGS sequence"/>
</dbReference>
<reference evidence="1 2" key="1">
    <citation type="submission" date="2019-07" db="EMBL/GenBank/DDBJ databases">
        <title>Lentzea xizangensis sp. nov., isolated from Qinghai-Tibetan Plateau Soils.</title>
        <authorList>
            <person name="Huang J."/>
        </authorList>
    </citation>
    <scope>NUCLEOTIDE SEQUENCE [LARGE SCALE GENOMIC DNA]</scope>
    <source>
        <strain evidence="1 2">FXJ1.1311</strain>
    </source>
</reference>
<dbReference type="AlphaFoldDB" id="A0A563ES75"/>
<dbReference type="EMBL" id="VOBR01000012">
    <property type="protein sequence ID" value="TWP50442.1"/>
    <property type="molecule type" value="Genomic_DNA"/>
</dbReference>
<evidence type="ECO:0000313" key="1">
    <source>
        <dbReference type="EMBL" id="TWP50442.1"/>
    </source>
</evidence>
<gene>
    <name evidence="1" type="ORF">FKR81_19895</name>
</gene>
<name>A0A563ES75_9PSEU</name>
<accession>A0A563ES75</accession>
<proteinExistence type="predicted"/>
<evidence type="ECO:0000313" key="2">
    <source>
        <dbReference type="Proteomes" id="UP000316639"/>
    </source>
</evidence>
<keyword evidence="2" id="KW-1185">Reference proteome</keyword>
<protein>
    <recommendedName>
        <fullName evidence="3">ArsR family transcriptional regulator</fullName>
    </recommendedName>
</protein>
<dbReference type="RefSeq" id="WP_146353604.1">
    <property type="nucleotide sequence ID" value="NZ_VOBR01000012.1"/>
</dbReference>
<dbReference type="OrthoDB" id="3700530at2"/>
<comment type="caution">
    <text evidence="1">The sequence shown here is derived from an EMBL/GenBank/DDBJ whole genome shotgun (WGS) entry which is preliminary data.</text>
</comment>
<organism evidence="1 2">
    <name type="scientific">Lentzea tibetensis</name>
    <dbReference type="NCBI Taxonomy" id="2591470"/>
    <lineage>
        <taxon>Bacteria</taxon>
        <taxon>Bacillati</taxon>
        <taxon>Actinomycetota</taxon>
        <taxon>Actinomycetes</taxon>
        <taxon>Pseudonocardiales</taxon>
        <taxon>Pseudonocardiaceae</taxon>
        <taxon>Lentzea</taxon>
    </lineage>
</organism>
<evidence type="ECO:0008006" key="3">
    <source>
        <dbReference type="Google" id="ProtNLM"/>
    </source>
</evidence>